<gene>
    <name evidence="4" type="ORF">EZS28_008769</name>
</gene>
<feature type="region of interest" description="Disordered" evidence="3">
    <location>
        <begin position="218"/>
        <end position="295"/>
    </location>
</feature>
<evidence type="ECO:0000313" key="4">
    <source>
        <dbReference type="EMBL" id="KAA6395702.1"/>
    </source>
</evidence>
<name>A0A5J4WMC2_9EUKA</name>
<feature type="coiled-coil region" evidence="2">
    <location>
        <begin position="16"/>
        <end position="86"/>
    </location>
</feature>
<feature type="compositionally biased region" description="Low complexity" evidence="3">
    <location>
        <begin position="242"/>
        <end position="262"/>
    </location>
</feature>
<dbReference type="EMBL" id="SNRW01001611">
    <property type="protein sequence ID" value="KAA6395702.1"/>
    <property type="molecule type" value="Genomic_DNA"/>
</dbReference>
<reference evidence="4 5" key="1">
    <citation type="submission" date="2019-03" db="EMBL/GenBank/DDBJ databases">
        <title>Single cell metagenomics reveals metabolic interactions within the superorganism composed of flagellate Streblomastix strix and complex community of Bacteroidetes bacteria on its surface.</title>
        <authorList>
            <person name="Treitli S.C."/>
            <person name="Kolisko M."/>
            <person name="Husnik F."/>
            <person name="Keeling P."/>
            <person name="Hampl V."/>
        </authorList>
    </citation>
    <scope>NUCLEOTIDE SEQUENCE [LARGE SCALE GENOMIC DNA]</scope>
    <source>
        <strain evidence="4">ST1C</strain>
    </source>
</reference>
<accession>A0A5J4WMC2</accession>
<dbReference type="Proteomes" id="UP000324800">
    <property type="component" value="Unassembled WGS sequence"/>
</dbReference>
<keyword evidence="2" id="KW-0175">Coiled coil</keyword>
<evidence type="ECO:0000313" key="5">
    <source>
        <dbReference type="Proteomes" id="UP000324800"/>
    </source>
</evidence>
<evidence type="ECO:0000256" key="3">
    <source>
        <dbReference type="SAM" id="MobiDB-lite"/>
    </source>
</evidence>
<comment type="caution">
    <text evidence="4">The sequence shown here is derived from an EMBL/GenBank/DDBJ whole genome shotgun (WGS) entry which is preliminary data.</text>
</comment>
<dbReference type="InterPro" id="IPR005061">
    <property type="entry name" value="Ist1"/>
</dbReference>
<evidence type="ECO:0000256" key="1">
    <source>
        <dbReference type="ARBA" id="ARBA00005536"/>
    </source>
</evidence>
<dbReference type="AlphaFoldDB" id="A0A5J4WMC2"/>
<comment type="similarity">
    <text evidence="1">Belongs to the IST1 family.</text>
</comment>
<dbReference type="GO" id="GO:0015031">
    <property type="term" value="P:protein transport"/>
    <property type="evidence" value="ECO:0007669"/>
    <property type="project" value="InterPro"/>
</dbReference>
<organism evidence="4 5">
    <name type="scientific">Streblomastix strix</name>
    <dbReference type="NCBI Taxonomy" id="222440"/>
    <lineage>
        <taxon>Eukaryota</taxon>
        <taxon>Metamonada</taxon>
        <taxon>Preaxostyla</taxon>
        <taxon>Oxymonadida</taxon>
        <taxon>Streblomastigidae</taxon>
        <taxon>Streblomastix</taxon>
    </lineage>
</organism>
<protein>
    <submittedName>
        <fullName evidence="4">Uncharacterized protein</fullName>
    </submittedName>
</protein>
<dbReference type="Pfam" id="PF03398">
    <property type="entry name" value="Ist1"/>
    <property type="match status" value="1"/>
</dbReference>
<dbReference type="Gene3D" id="1.20.1260.60">
    <property type="entry name" value="Vacuolar protein sorting-associated protein Ist1"/>
    <property type="match status" value="1"/>
</dbReference>
<sequence length="295" mass="32789">MTWDKKEVDLLLQYLKYKIQKKLEAEKREVSKVEKEILQLENTNQYELARTKCTLSIPQFRSYEGLAILQIYLEMMQRNLEMLDREKELPENAQEYIAGIIFAERFAGFEDLTKLKKQLKKKYSGKLIDKCEAGSDPVNFSFKWKFQPPPDTINVEQELQRIRNGQNSPPKIPSPAAVPVFGFGSGGGPPNVRPGDIGGTGLNTMAVPVRAGNSPPAGKPVGYVAPPPLNLIPAGLLPPQQPQQQQPQQQQPQQQQQQPGGQFDYKAALQPIFPPDQKPGQGGQGPPNGGFGFAQ</sequence>
<feature type="compositionally biased region" description="Gly residues" evidence="3">
    <location>
        <begin position="280"/>
        <end position="295"/>
    </location>
</feature>
<proteinExistence type="inferred from homology"/>
<evidence type="ECO:0000256" key="2">
    <source>
        <dbReference type="SAM" id="Coils"/>
    </source>
</evidence>
<dbReference type="InterPro" id="IPR042277">
    <property type="entry name" value="IST1-like"/>
</dbReference>